<keyword evidence="4" id="KW-1185">Reference proteome</keyword>
<gene>
    <name evidence="3" type="ORF">ACG01O_19910</name>
</gene>
<sequence>MRRRQLLLPLAGLLSTPAAWPQARTVVVGAEDDWFPYSALVDGRAQGLTVDLVTAAFAAVGITARMEPLPYARCMAQTKSGSLAACFNTTRTEQIEKDYLWTSRPMFEERFLIWGLVDDVVTRPGGLMVRDLEGQQVAVTRGYEYGTEFDGNPRIVRVVTGQDEKNFRLLLKSRARYTLSPDANARLLFQRHPELAGRFKVVGQLDAFGIYTAFSRTHPLGTALRAAFDDGLRIIQANGTARAIHDRWRQRIQGR</sequence>
<evidence type="ECO:0000313" key="3">
    <source>
        <dbReference type="EMBL" id="MFG6468900.1"/>
    </source>
</evidence>
<dbReference type="SUPFAM" id="SSF53850">
    <property type="entry name" value="Periplasmic binding protein-like II"/>
    <property type="match status" value="1"/>
</dbReference>
<dbReference type="Pfam" id="PF00497">
    <property type="entry name" value="SBP_bac_3"/>
    <property type="match status" value="1"/>
</dbReference>
<reference evidence="3 4" key="1">
    <citation type="submission" date="2024-08" db="EMBL/GenBank/DDBJ databases">
        <authorList>
            <person name="Lu H."/>
        </authorList>
    </citation>
    <scope>NUCLEOTIDE SEQUENCE [LARGE SCALE GENOMIC DNA]</scope>
    <source>
        <strain evidence="3 4">BYS87W</strain>
    </source>
</reference>
<feature type="domain" description="Solute-binding protein family 3/N-terminal" evidence="2">
    <location>
        <begin position="26"/>
        <end position="249"/>
    </location>
</feature>
<evidence type="ECO:0000313" key="4">
    <source>
        <dbReference type="Proteomes" id="UP001606303"/>
    </source>
</evidence>
<keyword evidence="1" id="KW-0732">Signal</keyword>
<dbReference type="Gene3D" id="3.40.190.10">
    <property type="entry name" value="Periplasmic binding protein-like II"/>
    <property type="match status" value="2"/>
</dbReference>
<dbReference type="InterPro" id="IPR001638">
    <property type="entry name" value="Solute-binding_3/MltF_N"/>
</dbReference>
<dbReference type="Proteomes" id="UP001606303">
    <property type="component" value="Unassembled WGS sequence"/>
</dbReference>
<evidence type="ECO:0000259" key="2">
    <source>
        <dbReference type="Pfam" id="PF00497"/>
    </source>
</evidence>
<dbReference type="EMBL" id="JBIGIB010000006">
    <property type="protein sequence ID" value="MFG6468900.1"/>
    <property type="molecule type" value="Genomic_DNA"/>
</dbReference>
<dbReference type="PANTHER" id="PTHR35936:SF6">
    <property type="entry name" value="AMINO ACID ABC TRANSPORTER SUBSTRATE-BINDING PAAT FAMILY PROTEIN"/>
    <property type="match status" value="1"/>
</dbReference>
<proteinExistence type="predicted"/>
<protein>
    <submittedName>
        <fullName evidence="3">Substrate-binding periplasmic protein</fullName>
    </submittedName>
</protein>
<accession>A0ABW7H4S7</accession>
<organism evidence="3 4">
    <name type="scientific">Pelomonas baiyunensis</name>
    <dbReference type="NCBI Taxonomy" id="3299026"/>
    <lineage>
        <taxon>Bacteria</taxon>
        <taxon>Pseudomonadati</taxon>
        <taxon>Pseudomonadota</taxon>
        <taxon>Betaproteobacteria</taxon>
        <taxon>Burkholderiales</taxon>
        <taxon>Sphaerotilaceae</taxon>
        <taxon>Roseateles</taxon>
    </lineage>
</organism>
<name>A0ABW7H4S7_9BURK</name>
<dbReference type="RefSeq" id="WP_394387154.1">
    <property type="nucleotide sequence ID" value="NZ_JBIGIB010000006.1"/>
</dbReference>
<evidence type="ECO:0000256" key="1">
    <source>
        <dbReference type="ARBA" id="ARBA00022729"/>
    </source>
</evidence>
<dbReference type="PANTHER" id="PTHR35936">
    <property type="entry name" value="MEMBRANE-BOUND LYTIC MUREIN TRANSGLYCOSYLASE F"/>
    <property type="match status" value="1"/>
</dbReference>
<comment type="caution">
    <text evidence="3">The sequence shown here is derived from an EMBL/GenBank/DDBJ whole genome shotgun (WGS) entry which is preliminary data.</text>
</comment>